<feature type="compositionally biased region" description="Pro residues" evidence="1">
    <location>
        <begin position="418"/>
        <end position="437"/>
    </location>
</feature>
<comment type="caution">
    <text evidence="3">The sequence shown here is derived from an EMBL/GenBank/DDBJ whole genome shotgun (WGS) entry which is preliminary data.</text>
</comment>
<name>A0ABT6MZI3_9SPHN</name>
<keyword evidence="2" id="KW-0812">Transmembrane</keyword>
<proteinExistence type="predicted"/>
<keyword evidence="2" id="KW-1133">Transmembrane helix</keyword>
<evidence type="ECO:0000256" key="2">
    <source>
        <dbReference type="SAM" id="Phobius"/>
    </source>
</evidence>
<gene>
    <name evidence="3" type="ORF">QGN17_06800</name>
</gene>
<protein>
    <submittedName>
        <fullName evidence="3">Heavy-metal-associated domain-containing protein</fullName>
    </submittedName>
</protein>
<evidence type="ECO:0000313" key="4">
    <source>
        <dbReference type="Proteomes" id="UP001160625"/>
    </source>
</evidence>
<sequence length="437" mass="46032">MKPVNPSDFVVPAPRRRFRAPMIALGVALAGVGGWYAIAQLAPGDRGVAPIDSSSNYEVTGVQVDVAGKTADEARTAAWRLAQRKGWKILWGRMHGLGPDAAPGVPDSTLDSIVAGIEVEQEQVGPHRYIATLGILFDRGRTGEMIGSVNGTPHSAPMLVIPVEMDGAGPVTFEQRSSWQKAWARYRTGQSPIDYVRPYGNGPDPLLLNIGQANRPGRLWWRALLDQYGASDIVVPEVHLQRRFPGGPIAARFIARHGPDGEVLGTFTLAAPNTAGLDKMLDQGVKQVDDLYIQALNGGRLKPDPSLTIEEPDTPTDDLLPTTADDPLASVISGIDQNNATIQLETGDVATLDQAQAALRAVPGVQSASVQSLALGGTSLLSLTYNGDLAALKIGLQARGWRLEGSGTALSMKRGGPAPAPAAAPPAPPTPAGQPKP</sequence>
<evidence type="ECO:0000313" key="3">
    <source>
        <dbReference type="EMBL" id="MDH7638435.1"/>
    </source>
</evidence>
<feature type="region of interest" description="Disordered" evidence="1">
    <location>
        <begin position="407"/>
        <end position="437"/>
    </location>
</feature>
<organism evidence="3 4">
    <name type="scientific">Sphingomonas oryzagri</name>
    <dbReference type="NCBI Taxonomy" id="3042314"/>
    <lineage>
        <taxon>Bacteria</taxon>
        <taxon>Pseudomonadati</taxon>
        <taxon>Pseudomonadota</taxon>
        <taxon>Alphaproteobacteria</taxon>
        <taxon>Sphingomonadales</taxon>
        <taxon>Sphingomonadaceae</taxon>
        <taxon>Sphingomonas</taxon>
    </lineage>
</organism>
<keyword evidence="4" id="KW-1185">Reference proteome</keyword>
<dbReference type="EMBL" id="JARYGZ010000001">
    <property type="protein sequence ID" value="MDH7638435.1"/>
    <property type="molecule type" value="Genomic_DNA"/>
</dbReference>
<keyword evidence="2" id="KW-0472">Membrane</keyword>
<dbReference type="RefSeq" id="WP_281043741.1">
    <property type="nucleotide sequence ID" value="NZ_JARYGZ010000001.1"/>
</dbReference>
<reference evidence="3" key="1">
    <citation type="submission" date="2023-04" db="EMBL/GenBank/DDBJ databases">
        <title>Sphingomonas sp. MAHUQ-71 isolated from rice field.</title>
        <authorList>
            <person name="Huq M.A."/>
        </authorList>
    </citation>
    <scope>NUCLEOTIDE SEQUENCE</scope>
    <source>
        <strain evidence="3">MAHUQ-71</strain>
    </source>
</reference>
<feature type="transmembrane region" description="Helical" evidence="2">
    <location>
        <begin position="20"/>
        <end position="38"/>
    </location>
</feature>
<accession>A0ABT6MZI3</accession>
<evidence type="ECO:0000256" key="1">
    <source>
        <dbReference type="SAM" id="MobiDB-lite"/>
    </source>
</evidence>
<dbReference type="Proteomes" id="UP001160625">
    <property type="component" value="Unassembled WGS sequence"/>
</dbReference>